<dbReference type="AlphaFoldDB" id="A0A062UBN1"/>
<evidence type="ECO:0000259" key="2">
    <source>
        <dbReference type="Pfam" id="PF09364"/>
    </source>
</evidence>
<dbReference type="Gene3D" id="3.40.50.970">
    <property type="match status" value="2"/>
</dbReference>
<protein>
    <recommendedName>
        <fullName evidence="2">Xylulose 5-phosphate/Fructose 6-phosphate phosphoketolase N-terminal domain-containing protein</fullName>
    </recommendedName>
</protein>
<dbReference type="STRING" id="1280947.HY30_08170"/>
<dbReference type="InterPro" id="IPR005593">
    <property type="entry name" value="Xul5P/Fru6P_PKetolase"/>
</dbReference>
<accession>A0A062UBN1</accession>
<keyword evidence="4" id="KW-1185">Reference proteome</keyword>
<comment type="caution">
    <text evidence="3">The sequence shown here is derived from an EMBL/GenBank/DDBJ whole genome shotgun (WGS) entry which is preliminary data.</text>
</comment>
<dbReference type="eggNOG" id="COG3957">
    <property type="taxonomic scope" value="Bacteria"/>
</dbReference>
<dbReference type="GO" id="GO:0005975">
    <property type="term" value="P:carbohydrate metabolic process"/>
    <property type="evidence" value="ECO:0007669"/>
    <property type="project" value="InterPro"/>
</dbReference>
<feature type="domain" description="Xylulose 5-phosphate/Fructose 6-phosphate phosphoketolase N-terminal" evidence="2">
    <location>
        <begin position="23"/>
        <end position="260"/>
    </location>
</feature>
<dbReference type="PANTHER" id="PTHR31273">
    <property type="entry name" value="PHOSPHOKETOLASE-RELATED"/>
    <property type="match status" value="1"/>
</dbReference>
<sequence length="770" mass="82805">MQAAERGDLALAPADVPDIFSATDRLANAAMWLIAHMSYARRFDLTGAALEAKDFKQTPEGHMGGSLNMAVAFAGYLAANALSGHTRAWTLGQGHCVAAIEAINALTGDVSATQRGRYDRSEAGLNALARDFYSYAITPDGRPGVPLGSHVNPNTAGGLSEGGYLGFASLQYVHMPLPGERLVAFLSDGAFEEQRGSDWAPRWWRASDSGFAIPVMVLNGRRIEQRTEISQEGGLDWLVKHLELSGFDPIIVDGHDPLSYAWGILEAEARLAKLVETDGPYPARLPYLIAPCIKGFGFPGAGSNRAHNLPLDGHPHENASARETFNAGARTLFTLPEVLDDAVRTLSVHTAQNRPLESHNALAVRNVASPDLPAPAAVSERSPAPNCAMDAIDRCFTDIVRANPRLRVRVANPDELRSNHMPLTLEMLKHRVNAPEPGTPEAVNGSVITALNEEAVIAAVLGNKGGLNLAVSYEAFAMKMLGALRQEIIFARHQKELGQSPGWISVPLIATSHTWENAKNEQSHQDPTLPEALLGEMSETARVIFPVDASSAAQALRVVYRGHGEIACLVTPKRDVPDILSQEEAAAALDIGAIHIAGDVTAARVQLVAIGAYQAQEALAAHRRLTDRGLPCCVTLILEPGKFRAGRDPLERAFTATDETLHTLFPVGLPRVLLTHTRPEPMTGILRRIDGGPDQMRALGYISRGGTLDVHGMLFANHCTWAHAVDAAITVLKELPSDLLSADERRAIEGSGNPSVLTHAKPIHREETAL</sequence>
<dbReference type="GO" id="GO:0016832">
    <property type="term" value="F:aldehyde-lyase activity"/>
    <property type="evidence" value="ECO:0007669"/>
    <property type="project" value="InterPro"/>
</dbReference>
<dbReference type="Pfam" id="PF03894">
    <property type="entry name" value="XFP"/>
    <property type="match status" value="1"/>
</dbReference>
<evidence type="ECO:0000256" key="1">
    <source>
        <dbReference type="SAM" id="MobiDB-lite"/>
    </source>
</evidence>
<organism evidence="3 4">
    <name type="scientific">Hyphomonas chukchiensis</name>
    <dbReference type="NCBI Taxonomy" id="1280947"/>
    <lineage>
        <taxon>Bacteria</taxon>
        <taxon>Pseudomonadati</taxon>
        <taxon>Pseudomonadota</taxon>
        <taxon>Alphaproteobacteria</taxon>
        <taxon>Hyphomonadales</taxon>
        <taxon>Hyphomonadaceae</taxon>
        <taxon>Hyphomonas</taxon>
    </lineage>
</organism>
<gene>
    <name evidence="3" type="ORF">HY30_08170</name>
</gene>
<dbReference type="PATRIC" id="fig|1280947.3.peg.3078"/>
<dbReference type="InterPro" id="IPR018970">
    <property type="entry name" value="Xul5P/Fru6P_PKetolase_N"/>
</dbReference>
<dbReference type="PANTHER" id="PTHR31273:SF0">
    <property type="entry name" value="PHOSPHOKETOLASE-RELATED"/>
    <property type="match status" value="1"/>
</dbReference>
<evidence type="ECO:0000313" key="3">
    <source>
        <dbReference type="EMBL" id="KCZ55128.1"/>
    </source>
</evidence>
<name>A0A062UBN1_9PROT</name>
<dbReference type="EMBL" id="AWFG01000063">
    <property type="protein sequence ID" value="KCZ55128.1"/>
    <property type="molecule type" value="Genomic_DNA"/>
</dbReference>
<dbReference type="Proteomes" id="UP000027190">
    <property type="component" value="Unassembled WGS sequence"/>
</dbReference>
<feature type="region of interest" description="Disordered" evidence="1">
    <location>
        <begin position="750"/>
        <end position="770"/>
    </location>
</feature>
<evidence type="ECO:0000313" key="4">
    <source>
        <dbReference type="Proteomes" id="UP000027190"/>
    </source>
</evidence>
<dbReference type="SUPFAM" id="SSF52518">
    <property type="entry name" value="Thiamin diphosphate-binding fold (THDP-binding)"/>
    <property type="match status" value="1"/>
</dbReference>
<dbReference type="Gene3D" id="3.40.50.920">
    <property type="match status" value="1"/>
</dbReference>
<dbReference type="Pfam" id="PF09364">
    <property type="entry name" value="XFP_N"/>
    <property type="match status" value="1"/>
</dbReference>
<dbReference type="InterPro" id="IPR009014">
    <property type="entry name" value="Transketo_C/PFOR_II"/>
</dbReference>
<reference evidence="3 4" key="1">
    <citation type="journal article" date="2014" name="Antonie Van Leeuwenhoek">
        <title>Hyphomonas beringensis sp. nov. and Hyphomonas chukchiensis sp. nov., isolated from surface seawater of the Bering Sea and Chukchi Sea.</title>
        <authorList>
            <person name="Li C."/>
            <person name="Lai Q."/>
            <person name="Li G."/>
            <person name="Dong C."/>
            <person name="Wang J."/>
            <person name="Liao Y."/>
            <person name="Shao Z."/>
        </authorList>
    </citation>
    <scope>NUCLEOTIDE SEQUENCE [LARGE SCALE GENOMIC DNA]</scope>
    <source>
        <strain evidence="3 4">BH-BN04-4</strain>
    </source>
</reference>
<dbReference type="InterPro" id="IPR029061">
    <property type="entry name" value="THDP-binding"/>
</dbReference>
<proteinExistence type="predicted"/>